<protein>
    <submittedName>
        <fullName evidence="1">Uncharacterized protein</fullName>
    </submittedName>
</protein>
<name>A0A382B352_9ZZZZ</name>
<dbReference type="AlphaFoldDB" id="A0A382B352"/>
<proteinExistence type="predicted"/>
<gene>
    <name evidence="1" type="ORF">METZ01_LOCUS160511</name>
</gene>
<organism evidence="1">
    <name type="scientific">marine metagenome</name>
    <dbReference type="NCBI Taxonomy" id="408172"/>
    <lineage>
        <taxon>unclassified sequences</taxon>
        <taxon>metagenomes</taxon>
        <taxon>ecological metagenomes</taxon>
    </lineage>
</organism>
<feature type="non-terminal residue" evidence="1">
    <location>
        <position position="27"/>
    </location>
</feature>
<reference evidence="1" key="1">
    <citation type="submission" date="2018-05" db="EMBL/GenBank/DDBJ databases">
        <authorList>
            <person name="Lanie J.A."/>
            <person name="Ng W.-L."/>
            <person name="Kazmierczak K.M."/>
            <person name="Andrzejewski T.M."/>
            <person name="Davidsen T.M."/>
            <person name="Wayne K.J."/>
            <person name="Tettelin H."/>
            <person name="Glass J.I."/>
            <person name="Rusch D."/>
            <person name="Podicherti R."/>
            <person name="Tsui H.-C.T."/>
            <person name="Winkler M.E."/>
        </authorList>
    </citation>
    <scope>NUCLEOTIDE SEQUENCE</scope>
</reference>
<sequence>MSEFMGREYNYYTWTPSVGEFTALKEM</sequence>
<evidence type="ECO:0000313" key="1">
    <source>
        <dbReference type="EMBL" id="SVB07657.1"/>
    </source>
</evidence>
<dbReference type="EMBL" id="UINC01027792">
    <property type="protein sequence ID" value="SVB07657.1"/>
    <property type="molecule type" value="Genomic_DNA"/>
</dbReference>
<accession>A0A382B352</accession>